<dbReference type="EMBL" id="MZ605293">
    <property type="protein sequence ID" value="QYW06707.1"/>
    <property type="molecule type" value="Genomic_DNA"/>
</dbReference>
<dbReference type="Proteomes" id="UP001058093">
    <property type="component" value="Segment"/>
</dbReference>
<evidence type="ECO:0000313" key="1">
    <source>
        <dbReference type="EMBL" id="QYW06707.1"/>
    </source>
</evidence>
<keyword evidence="2" id="KW-1185">Reference proteome</keyword>
<sequence length="129" mass="13786">MNTAWDAAVAHFSQKIACSTKRKTACFGTTCTASCFVYKNEIRYSGDSRELQVASQHQIGPSNRQKTAEICRSLTKSLSDGNAEICGRARENAGAAGRVGVDGGESGICEPMLQSCVKHQWLPAAAICI</sequence>
<accession>A0A975UWU2</accession>
<reference evidence="1" key="1">
    <citation type="submission" date="2021-07" db="EMBL/GenBank/DDBJ databases">
        <title>Complete genome sequence and phylogenomic analysis of the two lytic bacteriophage isolated from terrestrial biotopes of Antarctica.</title>
        <authorList>
            <person name="Holovan V."/>
            <person name="Rabalski L."/>
            <person name="Zlatohurska M."/>
            <person name="Andriichuk O."/>
            <person name="Budzanivska I."/>
            <person name="Shevchenko O."/>
            <person name="Gupalo A."/>
        </authorList>
    </citation>
    <scope>NUCLEOTIDE SEQUENCE</scope>
</reference>
<protein>
    <submittedName>
        <fullName evidence="1">Uncharacterized protein</fullName>
    </submittedName>
</protein>
<proteinExistence type="predicted"/>
<name>A0A975UWU2_9CAUD</name>
<organism evidence="1 2">
    <name type="scientific">Pseudomonas phage UAVern</name>
    <dbReference type="NCBI Taxonomy" id="2856997"/>
    <lineage>
        <taxon>Viruses</taxon>
        <taxon>Duplodnaviria</taxon>
        <taxon>Heunggongvirae</taxon>
        <taxon>Uroviricota</taxon>
        <taxon>Caudoviricetes</taxon>
        <taxon>Vandenendeviridae</taxon>
        <taxon>Gorskivirinae</taxon>
        <taxon>Uavernvirus</taxon>
        <taxon>Uavernvirus uavern</taxon>
    </lineage>
</organism>
<gene>
    <name evidence="1" type="ORF">uav_176</name>
</gene>
<evidence type="ECO:0000313" key="2">
    <source>
        <dbReference type="Proteomes" id="UP001058093"/>
    </source>
</evidence>